<accession>A0A3D8Y2B6</accession>
<dbReference type="EMBL" id="QNUL01000050">
    <property type="protein sequence ID" value="REA55187.1"/>
    <property type="molecule type" value="Genomic_DNA"/>
</dbReference>
<sequence length="118" mass="13173">MLLRDWPSGTVAVTSSLNKQGYSGQLLNRYKKSRWLASPGNGALVRIGEKISYEGILYAIHNQLKLSIYPGSRTAFSLTGKAHYLELSQSRVDLFGYIHELLPTWCRNAASLKLGVIF</sequence>
<comment type="caution">
    <text evidence="2">The sequence shown here is derived from an EMBL/GenBank/DDBJ whole genome shotgun (WGS) entry which is preliminary data.</text>
</comment>
<name>A0A3D8Y2B6_9BACT</name>
<reference evidence="2 3" key="1">
    <citation type="submission" date="2018-07" db="EMBL/GenBank/DDBJ databases">
        <title>Dyadobacter roseus sp. nov., isolated from rose rhizosphere soil.</title>
        <authorList>
            <person name="Chen L."/>
        </authorList>
    </citation>
    <scope>NUCLEOTIDE SEQUENCE [LARGE SCALE GENOMIC DNA]</scope>
    <source>
        <strain evidence="2 3">RS19</strain>
    </source>
</reference>
<gene>
    <name evidence="2" type="ORF">DSL64_28490</name>
</gene>
<dbReference type="Proteomes" id="UP000256373">
    <property type="component" value="Unassembled WGS sequence"/>
</dbReference>
<feature type="domain" description="Transcriptional regulator AbiEi antitoxin N-terminal" evidence="1">
    <location>
        <begin position="2"/>
        <end position="87"/>
    </location>
</feature>
<dbReference type="Pfam" id="PF17194">
    <property type="entry name" value="AbiEi_3_N"/>
    <property type="match status" value="1"/>
</dbReference>
<protein>
    <recommendedName>
        <fullName evidence="1">Transcriptional regulator AbiEi antitoxin N-terminal domain-containing protein</fullName>
    </recommendedName>
</protein>
<proteinExistence type="predicted"/>
<evidence type="ECO:0000313" key="2">
    <source>
        <dbReference type="EMBL" id="REA55187.1"/>
    </source>
</evidence>
<organism evidence="2 3">
    <name type="scientific">Dyadobacter luteus</name>
    <dbReference type="NCBI Taxonomy" id="2259619"/>
    <lineage>
        <taxon>Bacteria</taxon>
        <taxon>Pseudomonadati</taxon>
        <taxon>Bacteroidota</taxon>
        <taxon>Cytophagia</taxon>
        <taxon>Cytophagales</taxon>
        <taxon>Spirosomataceae</taxon>
        <taxon>Dyadobacter</taxon>
    </lineage>
</organism>
<evidence type="ECO:0000259" key="1">
    <source>
        <dbReference type="Pfam" id="PF17194"/>
    </source>
</evidence>
<evidence type="ECO:0000313" key="3">
    <source>
        <dbReference type="Proteomes" id="UP000256373"/>
    </source>
</evidence>
<dbReference type="AlphaFoldDB" id="A0A3D8Y2B6"/>
<keyword evidence="3" id="KW-1185">Reference proteome</keyword>
<dbReference type="OrthoDB" id="1550938at2"/>
<dbReference type="InterPro" id="IPR033455">
    <property type="entry name" value="AbiEi_3_N"/>
</dbReference>